<dbReference type="OrthoDB" id="4562195at2"/>
<dbReference type="RefSeq" id="WP_153411418.1">
    <property type="nucleotide sequence ID" value="NZ_WEGK01000007.1"/>
</dbReference>
<dbReference type="Proteomes" id="UP000438448">
    <property type="component" value="Unassembled WGS sequence"/>
</dbReference>
<evidence type="ECO:0000313" key="3">
    <source>
        <dbReference type="Proteomes" id="UP000438448"/>
    </source>
</evidence>
<comment type="caution">
    <text evidence="2">The sequence shown here is derived from an EMBL/GenBank/DDBJ whole genome shotgun (WGS) entry which is preliminary data.</text>
</comment>
<organism evidence="2 3">
    <name type="scientific">Nocardia macrotermitis</name>
    <dbReference type="NCBI Taxonomy" id="2585198"/>
    <lineage>
        <taxon>Bacteria</taxon>
        <taxon>Bacillati</taxon>
        <taxon>Actinomycetota</taxon>
        <taxon>Actinomycetes</taxon>
        <taxon>Mycobacteriales</taxon>
        <taxon>Nocardiaceae</taxon>
        <taxon>Nocardia</taxon>
    </lineage>
</organism>
<evidence type="ECO:0000259" key="1">
    <source>
        <dbReference type="Pfam" id="PF04149"/>
    </source>
</evidence>
<gene>
    <name evidence="2" type="ORF">NRB20_38170</name>
</gene>
<feature type="domain" description="DUF397" evidence="1">
    <location>
        <begin position="11"/>
        <end position="67"/>
    </location>
</feature>
<name>A0A7K0D4Q6_9NOCA</name>
<dbReference type="InterPro" id="IPR007278">
    <property type="entry name" value="DUF397"/>
</dbReference>
<sequence length="122" mass="13129">MSEAQISGETSWFKSSFSRDAATCVEVRFTRTTVLIRDSKYFHNPANPPAAQPIITIPIESWTRFLDLVLGQDVSAPGLPAVRVHPDGGATLTAENGTALTYTPAEWVAYTSGVRVGEFAAA</sequence>
<dbReference type="EMBL" id="WEGK01000007">
    <property type="protein sequence ID" value="MQY20709.1"/>
    <property type="molecule type" value="Genomic_DNA"/>
</dbReference>
<protein>
    <recommendedName>
        <fullName evidence="1">DUF397 domain-containing protein</fullName>
    </recommendedName>
</protein>
<reference evidence="2 3" key="1">
    <citation type="submission" date="2019-10" db="EMBL/GenBank/DDBJ databases">
        <title>Nocardia macrotermitis sp. nov. and Nocardia aurantia sp. nov., isolated from the gut of fungus growing-termite Macrotermes natalensis.</title>
        <authorList>
            <person name="Benndorf R."/>
            <person name="Schwitalla J."/>
            <person name="Martin K."/>
            <person name="De Beer W."/>
            <person name="Kaster A.-K."/>
            <person name="Vollmers J."/>
            <person name="Poulsen M."/>
            <person name="Beemelmanns C."/>
        </authorList>
    </citation>
    <scope>NUCLEOTIDE SEQUENCE [LARGE SCALE GENOMIC DNA]</scope>
    <source>
        <strain evidence="2 3">RB20</strain>
    </source>
</reference>
<keyword evidence="3" id="KW-1185">Reference proteome</keyword>
<proteinExistence type="predicted"/>
<accession>A0A7K0D4Q6</accession>
<dbReference type="AlphaFoldDB" id="A0A7K0D4Q6"/>
<dbReference type="Pfam" id="PF04149">
    <property type="entry name" value="DUF397"/>
    <property type="match status" value="1"/>
</dbReference>
<evidence type="ECO:0000313" key="2">
    <source>
        <dbReference type="EMBL" id="MQY20709.1"/>
    </source>
</evidence>